<sequence length="287" mass="32624">MTDPDVSIIIPHRNQVRQLQSCLGRLIELGYDCHDIIVVDNGSTDSLDFISDYPVQLLHADKTASPYIARNLGIDSTENNIIALLDVNALVEPGWMESALELLNPDTILGGLPHRPDPRSLDAYQRFDYLYAVIDPEEDHPIAALPATNLFFYKSLWTAIGPFREVRSLGDIEWTKRANESGYQLLVDPDVQFKYPFKSGKAFTKKYRRLGGGKAENRSVPAPFWYVFKNLLPPSPHFVRRMHHKNIREKMGLSLIQVIALCYWVKLNYGIGATRYWILKTAPSHDG</sequence>
<dbReference type="SUPFAM" id="SSF53448">
    <property type="entry name" value="Nucleotide-diphospho-sugar transferases"/>
    <property type="match status" value="1"/>
</dbReference>
<dbReference type="InterPro" id="IPR050834">
    <property type="entry name" value="Glycosyltransf_2"/>
</dbReference>
<feature type="domain" description="Glycosyltransferase 2-like" evidence="1">
    <location>
        <begin position="7"/>
        <end position="125"/>
    </location>
</feature>
<evidence type="ECO:0000313" key="3">
    <source>
        <dbReference type="Proteomes" id="UP000753961"/>
    </source>
</evidence>
<dbReference type="EMBL" id="JAHVHU010000002">
    <property type="protein sequence ID" value="MBY5956796.1"/>
    <property type="molecule type" value="Genomic_DNA"/>
</dbReference>
<gene>
    <name evidence="2" type="ORF">KUV50_01520</name>
</gene>
<dbReference type="PANTHER" id="PTHR43685:SF2">
    <property type="entry name" value="GLYCOSYLTRANSFERASE 2-LIKE DOMAIN-CONTAINING PROTEIN"/>
    <property type="match status" value="1"/>
</dbReference>
<dbReference type="RefSeq" id="WP_222578316.1">
    <property type="nucleotide sequence ID" value="NZ_JAHVHU010000002.1"/>
</dbReference>
<dbReference type="PANTHER" id="PTHR43685">
    <property type="entry name" value="GLYCOSYLTRANSFERASE"/>
    <property type="match status" value="1"/>
</dbReference>
<organism evidence="2 3">
    <name type="scientific">Membranihabitans marinus</name>
    <dbReference type="NCBI Taxonomy" id="1227546"/>
    <lineage>
        <taxon>Bacteria</taxon>
        <taxon>Pseudomonadati</taxon>
        <taxon>Bacteroidota</taxon>
        <taxon>Saprospiria</taxon>
        <taxon>Saprospirales</taxon>
        <taxon>Saprospiraceae</taxon>
        <taxon>Membranihabitans</taxon>
    </lineage>
</organism>
<dbReference type="Pfam" id="PF00535">
    <property type="entry name" value="Glycos_transf_2"/>
    <property type="match status" value="1"/>
</dbReference>
<evidence type="ECO:0000313" key="2">
    <source>
        <dbReference type="EMBL" id="MBY5956796.1"/>
    </source>
</evidence>
<dbReference type="CDD" id="cd00761">
    <property type="entry name" value="Glyco_tranf_GTA_type"/>
    <property type="match status" value="1"/>
</dbReference>
<reference evidence="2" key="1">
    <citation type="submission" date="2021-06" db="EMBL/GenBank/DDBJ databases">
        <title>44 bacteria genomes isolated from Dapeng, Shenzhen.</title>
        <authorList>
            <person name="Zheng W."/>
            <person name="Yu S."/>
            <person name="Huang Y."/>
        </authorList>
    </citation>
    <scope>NUCLEOTIDE SEQUENCE</scope>
    <source>
        <strain evidence="2">DP5N28-2</strain>
    </source>
</reference>
<dbReference type="Proteomes" id="UP000753961">
    <property type="component" value="Unassembled WGS sequence"/>
</dbReference>
<dbReference type="InterPro" id="IPR029044">
    <property type="entry name" value="Nucleotide-diphossugar_trans"/>
</dbReference>
<comment type="caution">
    <text evidence="2">The sequence shown here is derived from an EMBL/GenBank/DDBJ whole genome shotgun (WGS) entry which is preliminary data.</text>
</comment>
<accession>A0A953HR67</accession>
<keyword evidence="3" id="KW-1185">Reference proteome</keyword>
<dbReference type="InterPro" id="IPR001173">
    <property type="entry name" value="Glyco_trans_2-like"/>
</dbReference>
<dbReference type="Gene3D" id="3.90.550.10">
    <property type="entry name" value="Spore Coat Polysaccharide Biosynthesis Protein SpsA, Chain A"/>
    <property type="match status" value="1"/>
</dbReference>
<evidence type="ECO:0000259" key="1">
    <source>
        <dbReference type="Pfam" id="PF00535"/>
    </source>
</evidence>
<proteinExistence type="predicted"/>
<dbReference type="AlphaFoldDB" id="A0A953HR67"/>
<name>A0A953HR67_9BACT</name>
<protein>
    <submittedName>
        <fullName evidence="2">Glycosyltransferase family 2 protein</fullName>
    </submittedName>
</protein>